<dbReference type="RefSeq" id="WP_344734247.1">
    <property type="nucleotide sequence ID" value="NZ_BAAAZH010000023.1"/>
</dbReference>
<evidence type="ECO:0000313" key="2">
    <source>
        <dbReference type="EMBL" id="GAA4123277.1"/>
    </source>
</evidence>
<dbReference type="Proteomes" id="UP001501495">
    <property type="component" value="Unassembled WGS sequence"/>
</dbReference>
<sequence>MAAARKQDSSADAAAQAAAEAEAKARAEADAAAQAAAEAEAEPIRFVATHGVDLADLGVRFELDQDATGNSETKVYALTTTDPEVAAALREINDYGITEVPADAETDVDA</sequence>
<proteinExistence type="predicted"/>
<protein>
    <submittedName>
        <fullName evidence="2">Uncharacterized protein</fullName>
    </submittedName>
</protein>
<organism evidence="2 3">
    <name type="scientific">Nocardioides fonticola</name>
    <dbReference type="NCBI Taxonomy" id="450363"/>
    <lineage>
        <taxon>Bacteria</taxon>
        <taxon>Bacillati</taxon>
        <taxon>Actinomycetota</taxon>
        <taxon>Actinomycetes</taxon>
        <taxon>Propionibacteriales</taxon>
        <taxon>Nocardioidaceae</taxon>
        <taxon>Nocardioides</taxon>
    </lineage>
</organism>
<accession>A0ABP7XPM8</accession>
<gene>
    <name evidence="2" type="ORF">GCM10022215_29790</name>
</gene>
<feature type="region of interest" description="Disordered" evidence="1">
    <location>
        <begin position="1"/>
        <end position="40"/>
    </location>
</feature>
<reference evidence="3" key="1">
    <citation type="journal article" date="2019" name="Int. J. Syst. Evol. Microbiol.">
        <title>The Global Catalogue of Microorganisms (GCM) 10K type strain sequencing project: providing services to taxonomists for standard genome sequencing and annotation.</title>
        <authorList>
            <consortium name="The Broad Institute Genomics Platform"/>
            <consortium name="The Broad Institute Genome Sequencing Center for Infectious Disease"/>
            <person name="Wu L."/>
            <person name="Ma J."/>
        </authorList>
    </citation>
    <scope>NUCLEOTIDE SEQUENCE [LARGE SCALE GENOMIC DNA]</scope>
    <source>
        <strain evidence="3">JCM 16703</strain>
    </source>
</reference>
<evidence type="ECO:0000313" key="3">
    <source>
        <dbReference type="Proteomes" id="UP001501495"/>
    </source>
</evidence>
<dbReference type="EMBL" id="BAAAZH010000023">
    <property type="protein sequence ID" value="GAA4123277.1"/>
    <property type="molecule type" value="Genomic_DNA"/>
</dbReference>
<keyword evidence="3" id="KW-1185">Reference proteome</keyword>
<evidence type="ECO:0000256" key="1">
    <source>
        <dbReference type="SAM" id="MobiDB-lite"/>
    </source>
</evidence>
<name>A0ABP7XPM8_9ACTN</name>
<comment type="caution">
    <text evidence="2">The sequence shown here is derived from an EMBL/GenBank/DDBJ whole genome shotgun (WGS) entry which is preliminary data.</text>
</comment>
<feature type="compositionally biased region" description="Low complexity" evidence="1">
    <location>
        <begin position="10"/>
        <end position="20"/>
    </location>
</feature>